<dbReference type="RefSeq" id="WP_141919991.1">
    <property type="nucleotide sequence ID" value="NZ_VFOF01000001.1"/>
</dbReference>
<evidence type="ECO:0000313" key="3">
    <source>
        <dbReference type="Proteomes" id="UP000316887"/>
    </source>
</evidence>
<dbReference type="Gene3D" id="3.40.50.300">
    <property type="entry name" value="P-loop containing nucleotide triphosphate hydrolases"/>
    <property type="match status" value="1"/>
</dbReference>
<dbReference type="CDD" id="cd01918">
    <property type="entry name" value="HprK_C"/>
    <property type="match status" value="1"/>
</dbReference>
<dbReference type="InterPro" id="IPR011104">
    <property type="entry name" value="Hpr_kin/Pase_C"/>
</dbReference>
<dbReference type="GO" id="GO:0005524">
    <property type="term" value="F:ATP binding"/>
    <property type="evidence" value="ECO:0007669"/>
    <property type="project" value="InterPro"/>
</dbReference>
<dbReference type="Proteomes" id="UP000316887">
    <property type="component" value="Unassembled WGS sequence"/>
</dbReference>
<sequence length="163" mass="17127">MSSVTTENTRKAGGSNESSALIHATTVLVKNQGVLLIGPSGSGKSDLALRLIDRGAKLVSDDYSLIDIKPKENILTATAPKNIAGLLEIRGLGVVTLPFCPKAKLALAIILEGDVERMPEKDSSIKILGRALPAITINAFEASAPIKVEMKIACLVGDILLKN</sequence>
<dbReference type="Pfam" id="PF07475">
    <property type="entry name" value="Hpr_kinase_C"/>
    <property type="match status" value="1"/>
</dbReference>
<reference evidence="2 3" key="1">
    <citation type="submission" date="2019-06" db="EMBL/GenBank/DDBJ databases">
        <title>Genome sequencing of Zymomonas mobilis strains for genetic engineering and biofuel applications.</title>
        <authorList>
            <person name="Teravest M."/>
        </authorList>
    </citation>
    <scope>NUCLEOTIDE SEQUENCE [LARGE SCALE GENOMIC DNA]</scope>
    <source>
        <strain evidence="2 3">AN0101</strain>
    </source>
</reference>
<dbReference type="SUPFAM" id="SSF53795">
    <property type="entry name" value="PEP carboxykinase-like"/>
    <property type="match status" value="1"/>
</dbReference>
<dbReference type="GO" id="GO:0000155">
    <property type="term" value="F:phosphorelay sensor kinase activity"/>
    <property type="evidence" value="ECO:0007669"/>
    <property type="project" value="InterPro"/>
</dbReference>
<protein>
    <submittedName>
        <fullName evidence="2">Hpr(Ser) kinase/phosphatase</fullName>
    </submittedName>
</protein>
<proteinExistence type="predicted"/>
<organism evidence="2 3">
    <name type="scientific">Zymomonas mobilis</name>
    <dbReference type="NCBI Taxonomy" id="542"/>
    <lineage>
        <taxon>Bacteria</taxon>
        <taxon>Pseudomonadati</taxon>
        <taxon>Pseudomonadota</taxon>
        <taxon>Alphaproteobacteria</taxon>
        <taxon>Sphingomonadales</taxon>
        <taxon>Zymomonadaceae</taxon>
        <taxon>Zymomonas</taxon>
    </lineage>
</organism>
<dbReference type="GO" id="GO:0006109">
    <property type="term" value="P:regulation of carbohydrate metabolic process"/>
    <property type="evidence" value="ECO:0007669"/>
    <property type="project" value="InterPro"/>
</dbReference>
<evidence type="ECO:0000313" key="2">
    <source>
        <dbReference type="EMBL" id="TQL17674.1"/>
    </source>
</evidence>
<feature type="domain" description="HPr kinase/phosphorylase C-terminal" evidence="1">
    <location>
        <begin position="20"/>
        <end position="97"/>
    </location>
</feature>
<dbReference type="AlphaFoldDB" id="A0A542W258"/>
<keyword evidence="2" id="KW-0418">Kinase</keyword>
<keyword evidence="2" id="KW-0808">Transferase</keyword>
<name>A0A542W258_ZYMMB</name>
<dbReference type="OrthoDB" id="8326226at2"/>
<comment type="caution">
    <text evidence="2">The sequence shown here is derived from an EMBL/GenBank/DDBJ whole genome shotgun (WGS) entry which is preliminary data.</text>
</comment>
<evidence type="ECO:0000259" key="1">
    <source>
        <dbReference type="Pfam" id="PF07475"/>
    </source>
</evidence>
<gene>
    <name evidence="2" type="ORF">FBY58_1272</name>
</gene>
<dbReference type="EMBL" id="VFOF01000001">
    <property type="protein sequence ID" value="TQL17674.1"/>
    <property type="molecule type" value="Genomic_DNA"/>
</dbReference>
<dbReference type="InterPro" id="IPR027417">
    <property type="entry name" value="P-loop_NTPase"/>
</dbReference>
<accession>A0A542W258</accession>